<comment type="pathway">
    <text evidence="6">Quinol/quinone metabolism; menaquinone biosynthesis.</text>
</comment>
<evidence type="ECO:0000256" key="2">
    <source>
        <dbReference type="ARBA" id="ARBA00022723"/>
    </source>
</evidence>
<keyword evidence="3 6" id="KW-0460">Magnesium</keyword>
<comment type="subunit">
    <text evidence="6">Homodimer.</text>
</comment>
<dbReference type="UniPathway" id="UPA01057">
    <property type="reaction ID" value="UER00164"/>
</dbReference>
<dbReference type="GO" id="GO:0030976">
    <property type="term" value="F:thiamine pyrophosphate binding"/>
    <property type="evidence" value="ECO:0007669"/>
    <property type="project" value="UniProtKB-UniRule"/>
</dbReference>
<dbReference type="InterPro" id="IPR012001">
    <property type="entry name" value="Thiamin_PyroP_enz_TPP-bd_dom"/>
</dbReference>
<dbReference type="PANTHER" id="PTHR42916:SF1">
    <property type="entry name" value="PROTEIN PHYLLO, CHLOROPLASTIC"/>
    <property type="match status" value="1"/>
</dbReference>
<comment type="catalytic activity">
    <reaction evidence="6">
        <text>isochorismate + 2-oxoglutarate + H(+) = 5-enolpyruvoyl-6-hydroxy-2-succinyl-cyclohex-3-ene-1-carboxylate + CO2</text>
        <dbReference type="Rhea" id="RHEA:25593"/>
        <dbReference type="ChEBI" id="CHEBI:15378"/>
        <dbReference type="ChEBI" id="CHEBI:16526"/>
        <dbReference type="ChEBI" id="CHEBI:16810"/>
        <dbReference type="ChEBI" id="CHEBI:29780"/>
        <dbReference type="ChEBI" id="CHEBI:58818"/>
        <dbReference type="EC" id="2.2.1.9"/>
    </reaction>
</comment>
<dbReference type="GO" id="GO:0030145">
    <property type="term" value="F:manganese ion binding"/>
    <property type="evidence" value="ECO:0007669"/>
    <property type="project" value="UniProtKB-UniRule"/>
</dbReference>
<comment type="similarity">
    <text evidence="6">Belongs to the TPP enzyme family. MenD subfamily.</text>
</comment>
<dbReference type="GeneID" id="64407784"/>
<name>A0A3S4UGC6_9ACTN</name>
<evidence type="ECO:0000313" key="9">
    <source>
        <dbReference type="Proteomes" id="UP000273044"/>
    </source>
</evidence>
<organism evidence="8 9">
    <name type="scientific">Arachnia propionica</name>
    <dbReference type="NCBI Taxonomy" id="1750"/>
    <lineage>
        <taxon>Bacteria</taxon>
        <taxon>Bacillati</taxon>
        <taxon>Actinomycetota</taxon>
        <taxon>Actinomycetes</taxon>
        <taxon>Propionibacteriales</taxon>
        <taxon>Propionibacteriaceae</taxon>
        <taxon>Arachnia</taxon>
    </lineage>
</organism>
<keyword evidence="6" id="KW-0474">Menaquinone biosynthesis</keyword>
<comment type="pathway">
    <text evidence="6">Quinol/quinone metabolism; 1,4-dihydroxy-2-naphthoate biosynthesis; 1,4-dihydroxy-2-naphthoate from chorismate: step 2/7.</text>
</comment>
<evidence type="ECO:0000256" key="3">
    <source>
        <dbReference type="ARBA" id="ARBA00022842"/>
    </source>
</evidence>
<dbReference type="GO" id="GO:0009234">
    <property type="term" value="P:menaquinone biosynthetic process"/>
    <property type="evidence" value="ECO:0007669"/>
    <property type="project" value="UniProtKB-UniRule"/>
</dbReference>
<keyword evidence="1 6" id="KW-0808">Transferase</keyword>
<accession>A0A3S4UGC6</accession>
<comment type="function">
    <text evidence="6">Catalyzes the thiamine diphosphate-dependent decarboxylation of 2-oxoglutarate and the subsequent addition of the resulting succinic semialdehyde-thiamine pyrophosphate anion to isochorismate to yield 2-succinyl-5-enolpyruvyl-6-hydroxy-3-cyclohexene-1-carboxylate (SEPHCHC).</text>
</comment>
<evidence type="ECO:0000256" key="6">
    <source>
        <dbReference type="HAMAP-Rule" id="MF_01659"/>
    </source>
</evidence>
<dbReference type="EMBL" id="LR134406">
    <property type="protein sequence ID" value="VEH71033.1"/>
    <property type="molecule type" value="Genomic_DNA"/>
</dbReference>
<dbReference type="CDD" id="cd07037">
    <property type="entry name" value="TPP_PYR_MenD"/>
    <property type="match status" value="1"/>
</dbReference>
<proteinExistence type="inferred from homology"/>
<dbReference type="PIRSF" id="PIRSF004983">
    <property type="entry name" value="MenD"/>
    <property type="match status" value="1"/>
</dbReference>
<comment type="cofactor">
    <cofactor evidence="6">
        <name>Mg(2+)</name>
        <dbReference type="ChEBI" id="CHEBI:18420"/>
    </cofactor>
    <cofactor evidence="6">
        <name>Mn(2+)</name>
        <dbReference type="ChEBI" id="CHEBI:29035"/>
    </cofactor>
</comment>
<dbReference type="Proteomes" id="UP000273044">
    <property type="component" value="Chromosome"/>
</dbReference>
<sequence>MNSPLLGKVIVEALLASGVRDVLLAPGSRNAPISLALHAAETAGLLGLHVRIDERVAAFTALGMAKASGRVVAVVTTSGTAVGNLVPAAMEARASGIPLLLLTADRPAHLVGTGANQTCDQLGILGPAAVGVLRLASGTGTEPAWRATITRACALAAGTRTRRPGPVQVNVEFETPLVDAATPAPEPQQVRPVMAPSTGTEVYEATGTARTVVLAGDASPAVGAEARATAEVAGVPLLAEPSSNARTGSAVPRYRELLPVLGPEIERVVVFGHPTLSRPVTELLGRGDIELIVVAPHADWIDPGHAAARVVDRVLLPPGDPAWLARWRDPGGATPREPRELTGETVAAEVVAATRPGENLVFGASSSIRYADLAPVNPNPGLCWANRGLAGIDGTVATATGIALATGAPTTLLLGDLTLQHDLGALVTPDAGHEVRLRVILLDDHGGAIFASLEQGQPVFAASFDRVFRAPQGVELGSVVRSMGWRTSEVTCIQSLRQVLARPSSDRELLHIVLGQD</sequence>
<evidence type="ECO:0000256" key="1">
    <source>
        <dbReference type="ARBA" id="ARBA00022679"/>
    </source>
</evidence>
<dbReference type="GO" id="GO:0070204">
    <property type="term" value="F:2-succinyl-5-enolpyruvyl-6-hydroxy-3-cyclohexene-1-carboxylic-acid synthase activity"/>
    <property type="evidence" value="ECO:0007669"/>
    <property type="project" value="UniProtKB-UniRule"/>
</dbReference>
<feature type="domain" description="Thiamine pyrophosphate enzyme N-terminal TPP-binding" evidence="7">
    <location>
        <begin position="7"/>
        <end position="123"/>
    </location>
</feature>
<dbReference type="UniPathway" id="UPA00079"/>
<dbReference type="HAMAP" id="MF_01659">
    <property type="entry name" value="MenD"/>
    <property type="match status" value="1"/>
</dbReference>
<protein>
    <recommendedName>
        <fullName evidence="6">2-succinyl-5-enolpyruvyl-6-hydroxy-3-cyclohexene-1-carboxylate synthase</fullName>
        <shortName evidence="6">SEPHCHC synthase</shortName>
        <ecNumber evidence="6">2.2.1.9</ecNumber>
    </recommendedName>
    <alternativeName>
        <fullName evidence="6">Menaquinone biosynthesis protein MenD</fullName>
    </alternativeName>
</protein>
<dbReference type="Pfam" id="PF02776">
    <property type="entry name" value="TPP_enzyme_N"/>
    <property type="match status" value="1"/>
</dbReference>
<evidence type="ECO:0000256" key="4">
    <source>
        <dbReference type="ARBA" id="ARBA00023052"/>
    </source>
</evidence>
<keyword evidence="9" id="KW-1185">Reference proteome</keyword>
<dbReference type="NCBIfam" id="TIGR00173">
    <property type="entry name" value="menD"/>
    <property type="match status" value="1"/>
</dbReference>
<dbReference type="RefSeq" id="WP_061787954.1">
    <property type="nucleotide sequence ID" value="NZ_LR134406.1"/>
</dbReference>
<dbReference type="PANTHER" id="PTHR42916">
    <property type="entry name" value="2-SUCCINYL-5-ENOLPYRUVYL-6-HYDROXY-3-CYCLOHEXENE-1-CARBOXYLATE SYNTHASE"/>
    <property type="match status" value="1"/>
</dbReference>
<dbReference type="GO" id="GO:0000287">
    <property type="term" value="F:magnesium ion binding"/>
    <property type="evidence" value="ECO:0007669"/>
    <property type="project" value="UniProtKB-UniRule"/>
</dbReference>
<evidence type="ECO:0000259" key="7">
    <source>
        <dbReference type="Pfam" id="PF02776"/>
    </source>
</evidence>
<keyword evidence="5 6" id="KW-0464">Manganese</keyword>
<dbReference type="InterPro" id="IPR029061">
    <property type="entry name" value="THDP-binding"/>
</dbReference>
<dbReference type="InterPro" id="IPR004433">
    <property type="entry name" value="MenaQ_synth_MenD"/>
</dbReference>
<gene>
    <name evidence="6 8" type="primary">menD</name>
    <name evidence="8" type="ORF">NCTC12967_02343</name>
</gene>
<keyword evidence="2 6" id="KW-0479">Metal-binding</keyword>
<dbReference type="Gene3D" id="3.40.50.970">
    <property type="match status" value="2"/>
</dbReference>
<comment type="cofactor">
    <cofactor evidence="6">
        <name>thiamine diphosphate</name>
        <dbReference type="ChEBI" id="CHEBI:58937"/>
    </cofactor>
    <text evidence="6">Binds 1 thiamine pyrophosphate per subunit.</text>
</comment>
<evidence type="ECO:0000256" key="5">
    <source>
        <dbReference type="ARBA" id="ARBA00023211"/>
    </source>
</evidence>
<evidence type="ECO:0000313" key="8">
    <source>
        <dbReference type="EMBL" id="VEH71033.1"/>
    </source>
</evidence>
<dbReference type="EC" id="2.2.1.9" evidence="6"/>
<keyword evidence="4 6" id="KW-0786">Thiamine pyrophosphate</keyword>
<dbReference type="Gene3D" id="3.40.50.1220">
    <property type="entry name" value="TPP-binding domain"/>
    <property type="match status" value="1"/>
</dbReference>
<dbReference type="SUPFAM" id="SSF52518">
    <property type="entry name" value="Thiamin diphosphate-binding fold (THDP-binding)"/>
    <property type="match status" value="2"/>
</dbReference>
<reference evidence="8 9" key="1">
    <citation type="submission" date="2018-12" db="EMBL/GenBank/DDBJ databases">
        <authorList>
            <consortium name="Pathogen Informatics"/>
        </authorList>
    </citation>
    <scope>NUCLEOTIDE SEQUENCE [LARGE SCALE GENOMIC DNA]</scope>
    <source>
        <strain evidence="8 9">NCTC12967</strain>
    </source>
</reference>
<dbReference type="AlphaFoldDB" id="A0A3S4UGC6"/>